<gene>
    <name evidence="9" type="ORF">M5D96_005045</name>
</gene>
<proteinExistence type="inferred from homology"/>
<dbReference type="Gene3D" id="2.40.10.10">
    <property type="entry name" value="Trypsin-like serine proteases"/>
    <property type="match status" value="2"/>
</dbReference>
<dbReference type="Proteomes" id="UP001059596">
    <property type="component" value="Unassembled WGS sequence"/>
</dbReference>
<comment type="similarity">
    <text evidence="4">Belongs to the peptidase S1 family. CLIP subfamily.</text>
</comment>
<sequence>MVRLRGLLSILGLLLAINGVQARFCGGSMDQKCVPRQSCRIGSENGMPIIEYRHLQGGNFGCPTTETCCPLTEMLGNSIPVSDDPVQLDCGHVNKEGLTFTITGLEELAQEAEMPWVVALMDATNLQYKAAGSLIAPDVVLTASHVTEKLSEQQLLVRAGEWDLNTDTEQQKHVDVAIRKIVRHSKFDADNGQYNVALLFLEKPLQLTRHINLICLPSSNRNFIQSRCLVGGWGKKTIEDNSYMNIMKKIQMPVVDRLTCEKQLQVPYTKDFRLHHSLMCAGGEIGKDSCEGDGGAPLACPLQSDPERYEQAGIVNFGYGCGEPIPAVYTDVSKMNGWIRQQIQANSLGRGNGNGNVRGAGVRNIRIMGDGQEARVDNGPRYEHVPGGLGGSGGGGGTDAVGGIRFHQGGAPVNVPVRSNEYTPLQVEAEDIMKEEFQ</sequence>
<dbReference type="InterPro" id="IPR051487">
    <property type="entry name" value="Ser/Thr_Proteases_Immune/Dev"/>
</dbReference>
<comment type="subcellular location">
    <subcellularLocation>
        <location evidence="1">Secreted</location>
    </subcellularLocation>
</comment>
<protein>
    <recommendedName>
        <fullName evidence="5">Phenoloxidase-activating factor 2</fullName>
    </recommendedName>
    <alternativeName>
        <fullName evidence="6">Prophenoloxidase-activating factor II</fullName>
    </alternativeName>
</protein>
<feature type="domain" description="Peptidase S1" evidence="8">
    <location>
        <begin position="102"/>
        <end position="344"/>
    </location>
</feature>
<dbReference type="AlphaFoldDB" id="A0A9P9YV81"/>
<evidence type="ECO:0000259" key="8">
    <source>
        <dbReference type="PROSITE" id="PS50240"/>
    </source>
</evidence>
<dbReference type="FunFam" id="2.40.10.10:FF:000038">
    <property type="entry name" value="Serine protease"/>
    <property type="match status" value="1"/>
</dbReference>
<dbReference type="InterPro" id="IPR001254">
    <property type="entry name" value="Trypsin_dom"/>
</dbReference>
<dbReference type="OrthoDB" id="6261922at2759"/>
<evidence type="ECO:0000256" key="7">
    <source>
        <dbReference type="SAM" id="SignalP"/>
    </source>
</evidence>
<dbReference type="InterPro" id="IPR001314">
    <property type="entry name" value="Peptidase_S1A"/>
</dbReference>
<evidence type="ECO:0000313" key="9">
    <source>
        <dbReference type="EMBL" id="KAI8043707.1"/>
    </source>
</evidence>
<evidence type="ECO:0000256" key="6">
    <source>
        <dbReference type="ARBA" id="ARBA00076468"/>
    </source>
</evidence>
<reference evidence="9" key="1">
    <citation type="journal article" date="2023" name="Genome Biol. Evol.">
        <title>Long-read-based Genome Assembly of Drosophila gunungcola Reveals Fewer Chemosensory Genes in Flower-breeding Species.</title>
        <authorList>
            <person name="Negi A."/>
            <person name="Liao B.Y."/>
            <person name="Yeh S.D."/>
        </authorList>
    </citation>
    <scope>NUCLEOTIDE SEQUENCE</scope>
    <source>
        <strain evidence="9">Sukarami</strain>
    </source>
</reference>
<dbReference type="GO" id="GO:0004252">
    <property type="term" value="F:serine-type endopeptidase activity"/>
    <property type="evidence" value="ECO:0007669"/>
    <property type="project" value="InterPro"/>
</dbReference>
<dbReference type="GO" id="GO:0005576">
    <property type="term" value="C:extracellular region"/>
    <property type="evidence" value="ECO:0007669"/>
    <property type="project" value="UniProtKB-SubCell"/>
</dbReference>
<dbReference type="EMBL" id="JAMKOV010000002">
    <property type="protein sequence ID" value="KAI8043707.1"/>
    <property type="molecule type" value="Genomic_DNA"/>
</dbReference>
<dbReference type="CDD" id="cd00190">
    <property type="entry name" value="Tryp_SPc"/>
    <property type="match status" value="1"/>
</dbReference>
<accession>A0A9P9YV81</accession>
<keyword evidence="7" id="KW-0732">Signal</keyword>
<dbReference type="Pfam" id="PF00089">
    <property type="entry name" value="Trypsin"/>
    <property type="match status" value="1"/>
</dbReference>
<feature type="signal peptide" evidence="7">
    <location>
        <begin position="1"/>
        <end position="22"/>
    </location>
</feature>
<name>A0A9P9YV81_9MUSC</name>
<keyword evidence="2" id="KW-0964">Secreted</keyword>
<evidence type="ECO:0000256" key="5">
    <source>
        <dbReference type="ARBA" id="ARBA00068096"/>
    </source>
</evidence>
<dbReference type="SUPFAM" id="SSF50494">
    <property type="entry name" value="Trypsin-like serine proteases"/>
    <property type="match status" value="1"/>
</dbReference>
<dbReference type="GO" id="GO:0006508">
    <property type="term" value="P:proteolysis"/>
    <property type="evidence" value="ECO:0007669"/>
    <property type="project" value="InterPro"/>
</dbReference>
<feature type="chain" id="PRO_5040456772" description="Phenoloxidase-activating factor 2" evidence="7">
    <location>
        <begin position="23"/>
        <end position="438"/>
    </location>
</feature>
<evidence type="ECO:0000256" key="2">
    <source>
        <dbReference type="ARBA" id="ARBA00022525"/>
    </source>
</evidence>
<dbReference type="PANTHER" id="PTHR24256">
    <property type="entry name" value="TRYPTASE-RELATED"/>
    <property type="match status" value="1"/>
</dbReference>
<evidence type="ECO:0000256" key="4">
    <source>
        <dbReference type="ARBA" id="ARBA00024195"/>
    </source>
</evidence>
<keyword evidence="10" id="KW-1185">Reference proteome</keyword>
<evidence type="ECO:0000256" key="1">
    <source>
        <dbReference type="ARBA" id="ARBA00004613"/>
    </source>
</evidence>
<dbReference type="SMART" id="SM00020">
    <property type="entry name" value="Tryp_SPc"/>
    <property type="match status" value="1"/>
</dbReference>
<dbReference type="InterPro" id="IPR009003">
    <property type="entry name" value="Peptidase_S1_PA"/>
</dbReference>
<dbReference type="PROSITE" id="PS50240">
    <property type="entry name" value="TRYPSIN_DOM"/>
    <property type="match status" value="1"/>
</dbReference>
<dbReference type="PRINTS" id="PR00722">
    <property type="entry name" value="CHYMOTRYPSIN"/>
</dbReference>
<comment type="caution">
    <text evidence="9">The sequence shown here is derived from an EMBL/GenBank/DDBJ whole genome shotgun (WGS) entry which is preliminary data.</text>
</comment>
<organism evidence="9 10">
    <name type="scientific">Drosophila gunungcola</name>
    <name type="common">fruit fly</name>
    <dbReference type="NCBI Taxonomy" id="103775"/>
    <lineage>
        <taxon>Eukaryota</taxon>
        <taxon>Metazoa</taxon>
        <taxon>Ecdysozoa</taxon>
        <taxon>Arthropoda</taxon>
        <taxon>Hexapoda</taxon>
        <taxon>Insecta</taxon>
        <taxon>Pterygota</taxon>
        <taxon>Neoptera</taxon>
        <taxon>Endopterygota</taxon>
        <taxon>Diptera</taxon>
        <taxon>Brachycera</taxon>
        <taxon>Muscomorpha</taxon>
        <taxon>Ephydroidea</taxon>
        <taxon>Drosophilidae</taxon>
        <taxon>Drosophila</taxon>
        <taxon>Sophophora</taxon>
    </lineage>
</organism>
<evidence type="ECO:0000313" key="10">
    <source>
        <dbReference type="Proteomes" id="UP001059596"/>
    </source>
</evidence>
<evidence type="ECO:0000256" key="3">
    <source>
        <dbReference type="ARBA" id="ARBA00023157"/>
    </source>
</evidence>
<keyword evidence="3" id="KW-1015">Disulfide bond</keyword>
<dbReference type="InterPro" id="IPR043504">
    <property type="entry name" value="Peptidase_S1_PA_chymotrypsin"/>
</dbReference>